<dbReference type="EMBL" id="BATA01000007">
    <property type="protein sequence ID" value="GAD51701.1"/>
    <property type="molecule type" value="Genomic_DNA"/>
</dbReference>
<evidence type="ECO:0000256" key="2">
    <source>
        <dbReference type="ARBA" id="ARBA00012438"/>
    </source>
</evidence>
<dbReference type="CDD" id="cd00075">
    <property type="entry name" value="HATPase"/>
    <property type="match status" value="1"/>
</dbReference>
<dbReference type="PANTHER" id="PTHR43711">
    <property type="entry name" value="TWO-COMPONENT HISTIDINE KINASE"/>
    <property type="match status" value="1"/>
</dbReference>
<dbReference type="InterPro" id="IPR036890">
    <property type="entry name" value="HATPase_C_sf"/>
</dbReference>
<sequence length="354" mass="37417">MDDPAPVLDGAFDAAADPIALLDADGVLVTTNDRWDADAHFGVDASPGVDYAAAIEDAAPDVAAALRTVLADGGSSSVAYDRAVDGVRRRYRFRAATFDAGGERYIRVEHRDVTEHAAARRALRERESSLRASAAVLSHDLRNHFTVASGWLDMLPDADVEGRTPKARVADAIERADSAIIDAVAYLRVGRAGVARDDLDLDAIARAAWTRLDAASSDATLDVRDSDSIVGDADLLGDALERLFENAIDHAAGPEDAVTVRVGGFRGDDESGFYVADDGPGIPSARRDGVFTLGETAVEAGTGYGLPVVGRIAHVHGWDARIGEADTGGARIEFVTDPRAPTPPDRRDPRLTGP</sequence>
<dbReference type="eggNOG" id="arCOG02333">
    <property type="taxonomic scope" value="Archaea"/>
</dbReference>
<keyword evidence="9" id="KW-1185">Reference proteome</keyword>
<name>U2YDE7_9EURY</name>
<dbReference type="GO" id="GO:0000160">
    <property type="term" value="P:phosphorelay signal transduction system"/>
    <property type="evidence" value="ECO:0007669"/>
    <property type="project" value="UniProtKB-KW"/>
</dbReference>
<dbReference type="PROSITE" id="PS50109">
    <property type="entry name" value="HIS_KIN"/>
    <property type="match status" value="1"/>
</dbReference>
<feature type="domain" description="Histidine kinase" evidence="7">
    <location>
        <begin position="136"/>
        <end position="324"/>
    </location>
</feature>
<gene>
    <name evidence="8" type="ORF">MBEHAL_0461</name>
</gene>
<accession>U2YDE7</accession>
<evidence type="ECO:0000256" key="4">
    <source>
        <dbReference type="ARBA" id="ARBA00022777"/>
    </source>
</evidence>
<comment type="caution">
    <text evidence="8">The sequence shown here is derived from an EMBL/GenBank/DDBJ whole genome shotgun (WGS) entry which is preliminary data.</text>
</comment>
<dbReference type="Gene3D" id="3.30.450.20">
    <property type="entry name" value="PAS domain"/>
    <property type="match status" value="1"/>
</dbReference>
<dbReference type="EC" id="2.7.13.3" evidence="2"/>
<dbReference type="OrthoDB" id="8127at2157"/>
<dbReference type="SUPFAM" id="SSF55874">
    <property type="entry name" value="ATPase domain of HSP90 chaperone/DNA topoisomerase II/histidine kinase"/>
    <property type="match status" value="1"/>
</dbReference>
<evidence type="ECO:0000256" key="6">
    <source>
        <dbReference type="SAM" id="MobiDB-lite"/>
    </source>
</evidence>
<dbReference type="InterPro" id="IPR035965">
    <property type="entry name" value="PAS-like_dom_sf"/>
</dbReference>
<dbReference type="Pfam" id="PF02518">
    <property type="entry name" value="HATPase_c"/>
    <property type="match status" value="1"/>
</dbReference>
<reference evidence="8 9" key="1">
    <citation type="submission" date="2013-09" db="EMBL/GenBank/DDBJ databases">
        <title>Whole genome sequencing of Halarchaeum acidiphilum strain MH1-52-1.</title>
        <authorList>
            <person name="Shimane Y."/>
            <person name="Minegishi H."/>
            <person name="Nishi S."/>
            <person name="Echigo A."/>
            <person name="Shuto A."/>
            <person name="Konishi M."/>
            <person name="Ito T."/>
            <person name="Ohkuma M."/>
            <person name="Ohta Y."/>
            <person name="Nagano Y."/>
            <person name="Tsubouchi T."/>
            <person name="Mori K."/>
            <person name="Usui K."/>
            <person name="Kamekura M."/>
            <person name="Usami R."/>
            <person name="Takaki Y."/>
            <person name="Hatada Y."/>
        </authorList>
    </citation>
    <scope>NUCLEOTIDE SEQUENCE [LARGE SCALE GENOMIC DNA]</scope>
    <source>
        <strain evidence="8 9">JCM 16109</strain>
    </source>
</reference>
<evidence type="ECO:0000256" key="3">
    <source>
        <dbReference type="ARBA" id="ARBA00022679"/>
    </source>
</evidence>
<keyword evidence="4" id="KW-0418">Kinase</keyword>
<protein>
    <recommendedName>
        <fullName evidence="2">histidine kinase</fullName>
        <ecNumber evidence="2">2.7.13.3</ecNumber>
    </recommendedName>
</protein>
<feature type="region of interest" description="Disordered" evidence="6">
    <location>
        <begin position="333"/>
        <end position="354"/>
    </location>
</feature>
<proteinExistence type="predicted"/>
<feature type="compositionally biased region" description="Basic and acidic residues" evidence="6">
    <location>
        <begin position="344"/>
        <end position="354"/>
    </location>
</feature>
<keyword evidence="3" id="KW-0808">Transferase</keyword>
<dbReference type="InterPro" id="IPR050736">
    <property type="entry name" value="Sensor_HK_Regulatory"/>
</dbReference>
<dbReference type="Proteomes" id="UP000016986">
    <property type="component" value="Unassembled WGS sequence"/>
</dbReference>
<dbReference type="InterPro" id="IPR005467">
    <property type="entry name" value="His_kinase_dom"/>
</dbReference>
<dbReference type="RefSeq" id="WP_021779690.1">
    <property type="nucleotide sequence ID" value="NZ_BATA01000007.1"/>
</dbReference>
<evidence type="ECO:0000313" key="9">
    <source>
        <dbReference type="Proteomes" id="UP000016986"/>
    </source>
</evidence>
<comment type="catalytic activity">
    <reaction evidence="1">
        <text>ATP + protein L-histidine = ADP + protein N-phospho-L-histidine.</text>
        <dbReference type="EC" id="2.7.13.3"/>
    </reaction>
</comment>
<dbReference type="Pfam" id="PF08448">
    <property type="entry name" value="PAS_4"/>
    <property type="match status" value="1"/>
</dbReference>
<dbReference type="Gene3D" id="3.30.565.10">
    <property type="entry name" value="Histidine kinase-like ATPase, C-terminal domain"/>
    <property type="match status" value="1"/>
</dbReference>
<keyword evidence="5" id="KW-0902">Two-component regulatory system</keyword>
<organism evidence="8 9">
    <name type="scientific">Halarchaeum acidiphilum MH1-52-1</name>
    <dbReference type="NCBI Taxonomy" id="1261545"/>
    <lineage>
        <taxon>Archaea</taxon>
        <taxon>Methanobacteriati</taxon>
        <taxon>Methanobacteriota</taxon>
        <taxon>Stenosarchaea group</taxon>
        <taxon>Halobacteria</taxon>
        <taxon>Halobacteriales</taxon>
        <taxon>Halobacteriaceae</taxon>
    </lineage>
</organism>
<dbReference type="PANTHER" id="PTHR43711:SF1">
    <property type="entry name" value="HISTIDINE KINASE 1"/>
    <property type="match status" value="1"/>
</dbReference>
<evidence type="ECO:0000313" key="8">
    <source>
        <dbReference type="EMBL" id="GAD51701.1"/>
    </source>
</evidence>
<dbReference type="AlphaFoldDB" id="U2YDE7"/>
<evidence type="ECO:0000256" key="5">
    <source>
        <dbReference type="ARBA" id="ARBA00023012"/>
    </source>
</evidence>
<dbReference type="SMART" id="SM00387">
    <property type="entry name" value="HATPase_c"/>
    <property type="match status" value="1"/>
</dbReference>
<evidence type="ECO:0000256" key="1">
    <source>
        <dbReference type="ARBA" id="ARBA00000085"/>
    </source>
</evidence>
<dbReference type="SUPFAM" id="SSF55785">
    <property type="entry name" value="PYP-like sensor domain (PAS domain)"/>
    <property type="match status" value="1"/>
</dbReference>
<dbReference type="InterPro" id="IPR003594">
    <property type="entry name" value="HATPase_dom"/>
</dbReference>
<dbReference type="InterPro" id="IPR013656">
    <property type="entry name" value="PAS_4"/>
</dbReference>
<evidence type="ECO:0000259" key="7">
    <source>
        <dbReference type="PROSITE" id="PS50109"/>
    </source>
</evidence>
<dbReference type="GO" id="GO:0004673">
    <property type="term" value="F:protein histidine kinase activity"/>
    <property type="evidence" value="ECO:0007669"/>
    <property type="project" value="UniProtKB-EC"/>
</dbReference>